<proteinExistence type="predicted"/>
<evidence type="ECO:0000313" key="3">
    <source>
        <dbReference type="Proteomes" id="UP000199301"/>
    </source>
</evidence>
<evidence type="ECO:0000256" key="1">
    <source>
        <dbReference type="SAM" id="MobiDB-lite"/>
    </source>
</evidence>
<protein>
    <submittedName>
        <fullName evidence="2">Uncharacterized protein</fullName>
    </submittedName>
</protein>
<evidence type="ECO:0000313" key="2">
    <source>
        <dbReference type="EMBL" id="SDQ15423.1"/>
    </source>
</evidence>
<dbReference type="Gene3D" id="2.60.120.200">
    <property type="match status" value="1"/>
</dbReference>
<dbReference type="Proteomes" id="UP000199301">
    <property type="component" value="Unassembled WGS sequence"/>
</dbReference>
<dbReference type="EMBL" id="FNKO01000001">
    <property type="protein sequence ID" value="SDQ15423.1"/>
    <property type="molecule type" value="Genomic_DNA"/>
</dbReference>
<dbReference type="RefSeq" id="WP_092520761.1">
    <property type="nucleotide sequence ID" value="NZ_FNKO01000001.1"/>
</dbReference>
<dbReference type="OrthoDB" id="5188828at2"/>
<reference evidence="3" key="1">
    <citation type="submission" date="2016-10" db="EMBL/GenBank/DDBJ databases">
        <authorList>
            <person name="Varghese N."/>
            <person name="Submissions S."/>
        </authorList>
    </citation>
    <scope>NUCLEOTIDE SEQUENCE [LARGE SCALE GENOMIC DNA]</scope>
    <source>
        <strain evidence="3">DSM 45459</strain>
    </source>
</reference>
<organism evidence="2 3">
    <name type="scientific">Actinopolyspora saharensis</name>
    <dbReference type="NCBI Taxonomy" id="995062"/>
    <lineage>
        <taxon>Bacteria</taxon>
        <taxon>Bacillati</taxon>
        <taxon>Actinomycetota</taxon>
        <taxon>Actinomycetes</taxon>
        <taxon>Actinopolysporales</taxon>
        <taxon>Actinopolysporaceae</taxon>
        <taxon>Actinopolyspora</taxon>
    </lineage>
</organism>
<feature type="region of interest" description="Disordered" evidence="1">
    <location>
        <begin position="68"/>
        <end position="89"/>
    </location>
</feature>
<sequence length="145" mass="15254">MSVRNRVAIAAVAPVAVVERESFFDEFSGAAIDRSDWTVEVAGRNSGTITSEQQHRVDAAETLSIDRGAAGFQNGAPATPPRRRPGVQAPSCSTCGFVSGWVKDQVKREFTSGAHSVRPEMPAGANAPGTSVNLGCLVGRVRVES</sequence>
<dbReference type="AlphaFoldDB" id="A0A1H0YJW6"/>
<keyword evidence="3" id="KW-1185">Reference proteome</keyword>
<name>A0A1H0YJW6_9ACTN</name>
<gene>
    <name evidence="2" type="ORF">SAMN04489718_0507</name>
</gene>
<accession>A0A1H0YJW6</accession>
<dbReference type="STRING" id="995062.SAMN04489718_0507"/>